<dbReference type="GO" id="GO:0004081">
    <property type="term" value="F:bis(5'-nucleosyl)-tetraphosphatase (asymmetrical) activity"/>
    <property type="evidence" value="ECO:0007669"/>
    <property type="project" value="UniProtKB-EC"/>
</dbReference>
<accession>A0A5S9PVM5</accession>
<feature type="domain" description="Calcineurin-like phosphoesterase" evidence="1">
    <location>
        <begin position="38"/>
        <end position="167"/>
    </location>
</feature>
<dbReference type="PANTHER" id="PTHR42850">
    <property type="entry name" value="METALLOPHOSPHOESTERASE"/>
    <property type="match status" value="1"/>
</dbReference>
<keyword evidence="3" id="KW-0378">Hydrolase</keyword>
<dbReference type="AlphaFoldDB" id="A0A5S9PVM5"/>
<dbReference type="EMBL" id="CACSIO010000003">
    <property type="protein sequence ID" value="CAA0093654.1"/>
    <property type="molecule type" value="Genomic_DNA"/>
</dbReference>
<dbReference type="InterPro" id="IPR029052">
    <property type="entry name" value="Metallo-depent_PP-like"/>
</dbReference>
<evidence type="ECO:0000313" key="2">
    <source>
        <dbReference type="EMBL" id="CAA0093654.1"/>
    </source>
</evidence>
<keyword evidence="4" id="KW-1185">Reference proteome</keyword>
<dbReference type="Gene3D" id="3.60.21.10">
    <property type="match status" value="1"/>
</dbReference>
<dbReference type="SUPFAM" id="SSF56300">
    <property type="entry name" value="Metallo-dependent phosphatases"/>
    <property type="match status" value="1"/>
</dbReference>
<evidence type="ECO:0000313" key="4">
    <source>
        <dbReference type="Proteomes" id="UP000441399"/>
    </source>
</evidence>
<protein>
    <submittedName>
        <fullName evidence="3">Bis(5'-nucleosyl)-tetraphosphatase PrpE [asymmetrical]</fullName>
        <ecNumber evidence="3">3.6.1.17</ecNumber>
    </submittedName>
</protein>
<dbReference type="Pfam" id="PF00149">
    <property type="entry name" value="Metallophos"/>
    <property type="match status" value="1"/>
</dbReference>
<dbReference type="GO" id="GO:0016791">
    <property type="term" value="F:phosphatase activity"/>
    <property type="evidence" value="ECO:0007669"/>
    <property type="project" value="TreeGrafter"/>
</dbReference>
<dbReference type="PANTHER" id="PTHR42850:SF7">
    <property type="entry name" value="BIS(5'-NUCLEOSYL)-TETRAPHOSPHATASE PRPE [ASYMMETRICAL]"/>
    <property type="match status" value="1"/>
</dbReference>
<dbReference type="InterPro" id="IPR050126">
    <property type="entry name" value="Ap4A_hydrolase"/>
</dbReference>
<proteinExistence type="predicted"/>
<sequence>MVSVVINWGGATNSLTDMFESTTLNEQNESRDFAGYDIVGDVHGCADALTRLLIKLGYERSGLGFRYADTENPRQLVFVGDLVDRGPQIAEVVSMVRASCLSGDAQMVLGNHEFNAIAYHTPVEGGFLRPHNERSDRQIRETLEQFEDEPALFEDHLQWFSSLPLFLEFDNFRVVHACWDQMFIDRYLDRFKTHCLNRDVLEAYLDGDPLALRVIRRLTCGVNLQLPEGVSWKGRDGFVRHSFRAHFWAKNAETYNDVIFQPDPLPEQLADNRLSTHDRDKLFYYSSKEKPLFIGHYWLSGAPSIVTNNIACLDYSAVSGGRLVAYRMDAGDHGLSQDGFVSVDASPPSGVR</sequence>
<dbReference type="EMBL" id="CACSIO010000012">
    <property type="protein sequence ID" value="CAA0108956.1"/>
    <property type="molecule type" value="Genomic_DNA"/>
</dbReference>
<organism evidence="3 4">
    <name type="scientific">BD1-7 clade bacterium</name>
    <dbReference type="NCBI Taxonomy" id="2029982"/>
    <lineage>
        <taxon>Bacteria</taxon>
        <taxon>Pseudomonadati</taxon>
        <taxon>Pseudomonadota</taxon>
        <taxon>Gammaproteobacteria</taxon>
        <taxon>Cellvibrionales</taxon>
        <taxon>Spongiibacteraceae</taxon>
        <taxon>BD1-7 clade</taxon>
    </lineage>
</organism>
<dbReference type="EC" id="3.6.1.17" evidence="3"/>
<dbReference type="GO" id="GO:0005737">
    <property type="term" value="C:cytoplasm"/>
    <property type="evidence" value="ECO:0007669"/>
    <property type="project" value="TreeGrafter"/>
</dbReference>
<gene>
    <name evidence="3" type="primary">prpE_1</name>
    <name evidence="2" type="synonym">prpE_2</name>
    <name evidence="3" type="ORF">OPDIPICF_01412</name>
    <name evidence="2" type="ORF">OPDIPICF_03880</name>
</gene>
<evidence type="ECO:0000313" key="3">
    <source>
        <dbReference type="EMBL" id="CAA0108956.1"/>
    </source>
</evidence>
<dbReference type="InterPro" id="IPR004843">
    <property type="entry name" value="Calcineurin-like_PHP"/>
</dbReference>
<reference evidence="3 4" key="1">
    <citation type="submission" date="2019-11" db="EMBL/GenBank/DDBJ databases">
        <authorList>
            <person name="Holert J."/>
        </authorList>
    </citation>
    <scope>NUCLEOTIDE SEQUENCE [LARGE SCALE GENOMIC DNA]</scope>
    <source>
        <strain evidence="3">SB11_3</strain>
    </source>
</reference>
<name>A0A5S9PVM5_9GAMM</name>
<evidence type="ECO:0000259" key="1">
    <source>
        <dbReference type="Pfam" id="PF00149"/>
    </source>
</evidence>
<dbReference type="Proteomes" id="UP000441399">
    <property type="component" value="Unassembled WGS sequence"/>
</dbReference>